<keyword evidence="2" id="KW-0945">Host-virus interaction</keyword>
<protein>
    <recommendedName>
        <fullName evidence="9">Maturation</fullName>
    </recommendedName>
</protein>
<dbReference type="InterPro" id="IPR005563">
    <property type="entry name" value="A_protein"/>
</dbReference>
<dbReference type="EMBL" id="MN035727">
    <property type="protein sequence ID" value="QDH90701.1"/>
    <property type="molecule type" value="Genomic_RNA"/>
</dbReference>
<comment type="similarity">
    <text evidence="7">Belongs to the Leviviricetes maturation protein family.</text>
</comment>
<dbReference type="Pfam" id="PF03863">
    <property type="entry name" value="Phage_mat-A"/>
    <property type="match status" value="1"/>
</dbReference>
<reference evidence="8" key="1">
    <citation type="submission" date="2019-05" db="EMBL/GenBank/DDBJ databases">
        <title>Metatranscriptomic reconstruction reveals RNA viruses with the potential to shape carbon cycling in soil.</title>
        <authorList>
            <person name="Starr E.P."/>
            <person name="Nuccio E."/>
            <person name="Pett-Ridge J."/>
            <person name="Banfield J.F."/>
            <person name="Firestone M.K."/>
        </authorList>
    </citation>
    <scope>NUCLEOTIDE SEQUENCE</scope>
    <source>
        <strain evidence="8">H2_Rhizo_Litter_8_scaffold_480</strain>
    </source>
</reference>
<evidence type="ECO:0000256" key="4">
    <source>
        <dbReference type="ARBA" id="ARBA00022844"/>
    </source>
</evidence>
<proteinExistence type="inferred from homology"/>
<evidence type="ECO:0000256" key="5">
    <source>
        <dbReference type="ARBA" id="ARBA00023104"/>
    </source>
</evidence>
<evidence type="ECO:0008006" key="9">
    <source>
        <dbReference type="Google" id="ProtNLM"/>
    </source>
</evidence>
<evidence type="ECO:0000256" key="1">
    <source>
        <dbReference type="ARBA" id="ARBA00004328"/>
    </source>
</evidence>
<dbReference type="GO" id="GO:0044423">
    <property type="term" value="C:virion component"/>
    <property type="evidence" value="ECO:0007669"/>
    <property type="project" value="UniProtKB-KW"/>
</dbReference>
<evidence type="ECO:0000256" key="2">
    <source>
        <dbReference type="ARBA" id="ARBA00022581"/>
    </source>
</evidence>
<name>A0A514DAT4_9VIRU</name>
<keyword evidence="5" id="KW-1175">Viral attachment to host cell pilus</keyword>
<evidence type="ECO:0000256" key="7">
    <source>
        <dbReference type="ARBA" id="ARBA00035110"/>
    </source>
</evidence>
<keyword evidence="3" id="KW-1161">Viral attachment to host cell</keyword>
<evidence type="ECO:0000313" key="8">
    <source>
        <dbReference type="EMBL" id="QDH90701.1"/>
    </source>
</evidence>
<organism evidence="8">
    <name type="scientific">Leviviridae sp</name>
    <dbReference type="NCBI Taxonomy" id="2027243"/>
    <lineage>
        <taxon>Viruses</taxon>
        <taxon>Riboviria</taxon>
        <taxon>Orthornavirae</taxon>
        <taxon>Lenarviricota</taxon>
        <taxon>Leviviricetes</taxon>
        <taxon>Norzivirales</taxon>
        <taxon>Fiersviridae</taxon>
    </lineage>
</organism>
<keyword evidence="6" id="KW-1160">Virus entry into host cell</keyword>
<keyword evidence="4" id="KW-0946">Virion</keyword>
<accession>A0A514DAT4</accession>
<evidence type="ECO:0000256" key="6">
    <source>
        <dbReference type="ARBA" id="ARBA00023296"/>
    </source>
</evidence>
<sequence length="384" mass="42731">MSLSAFTNLPGTHVKTDVITGFESGKYYGWEGTQPIYSAYVHTDQVAKWYPTPGYAGCTDWSRSVRKLFSNRPSRRHRRVTVGGEVVVNLFDDYHISLDHDLGSYVVPDSGYDNGRDASVTKSLNNLQSHYAGLGNDLGEARKTCDSFAKLALRGGSLLKAFRERDFSTLLRGSKSASRTLADLWLEYSYGWKPLAQDLYEEQQIVHKVLQTPVPIQAIGHGSSESSVDFNWENRYQHTGASKSTHRTVLNAHVTNPYLAGLSEAGLINPVSIAWELVPWSFVIDWFVPIGVTLQAITAGVGLESDGGYTSSQTNEILQMTAIIQPDDGSDGYRIDDGGFYEERSFSFHRQCYADFPFPRIFADQTPYSTPRAVNALALIRQLT</sequence>
<comment type="subcellular location">
    <subcellularLocation>
        <location evidence="1">Virion</location>
    </subcellularLocation>
</comment>
<dbReference type="GO" id="GO:0039666">
    <property type="term" value="P:virion attachment to host cell pilus"/>
    <property type="evidence" value="ECO:0007669"/>
    <property type="project" value="UniProtKB-KW"/>
</dbReference>
<evidence type="ECO:0000256" key="3">
    <source>
        <dbReference type="ARBA" id="ARBA00022804"/>
    </source>
</evidence>
<gene>
    <name evidence="8" type="ORF">H2RhizoLitter8480_000004</name>
</gene>